<reference evidence="1 2" key="1">
    <citation type="journal article" date="2016" name="Front. Microbiol.">
        <title>Comprehensive Phylogenetic Analysis of Bovine Non-aureus Staphylococci Species Based on Whole-Genome Sequencing.</title>
        <authorList>
            <person name="Naushad S."/>
            <person name="Barkema H.W."/>
            <person name="Luby C."/>
            <person name="Condas L.A."/>
            <person name="Nobrega D.B."/>
            <person name="Carson D.A."/>
            <person name="De Buck J."/>
        </authorList>
    </citation>
    <scope>NUCLEOTIDE SEQUENCE [LARGE SCALE GENOMIC DNA]</scope>
    <source>
        <strain evidence="1 2">SNUC 4337</strain>
    </source>
</reference>
<dbReference type="InterPro" id="IPR015943">
    <property type="entry name" value="WD40/YVTN_repeat-like_dom_sf"/>
</dbReference>
<dbReference type="GO" id="GO:0010411">
    <property type="term" value="P:xyloglucan metabolic process"/>
    <property type="evidence" value="ECO:0007669"/>
    <property type="project" value="TreeGrafter"/>
</dbReference>
<dbReference type="AlphaFoldDB" id="A0A2T4SDZ1"/>
<dbReference type="Pfam" id="PF02012">
    <property type="entry name" value="BNR"/>
    <property type="match status" value="1"/>
</dbReference>
<dbReference type="CDD" id="cd15482">
    <property type="entry name" value="Sialidase_non-viral"/>
    <property type="match status" value="1"/>
</dbReference>
<dbReference type="PANTHER" id="PTHR43739:SF5">
    <property type="entry name" value="EXO-ALPHA-SIALIDASE"/>
    <property type="match status" value="1"/>
</dbReference>
<sequence>MTQYAITYDNALVLINKENEHIQLERKLEGMNTISVAQDPHARDTLYCGTFDRGLWKSVDKGQTWFPIGTRFTYNSPFNKDDIHMTAVTAVTVIDTGDNRSAVLVGTEPSALFISYNQGDSFELLTDFSHITGKDHWFFPPRPHTHHVKWFDTNIKSPNMINLTIEAGGFIQSTDAGQHWEAPKTQDTPIDIHVLKSHLEYPNKMYGVLGDAFLNGGRDTFIESDDYGKTWTTFIDGIEHRYGYGLAVHSLNPDNIVIATSDSPFDAHNYGNNTFSTIYYIDKKQESKWTEATKGLPSPDGTLVSAVTERDGIFYLANNNGVYYSDDGGIHWVAFDIAWPDSLTSQHAHQFITLN</sequence>
<accession>A0A2T4SDZ1</accession>
<gene>
    <name evidence="1" type="ORF">BUZ61_00645</name>
</gene>
<organism evidence="1 2">
    <name type="scientific">Staphylococcus nepalensis</name>
    <dbReference type="NCBI Taxonomy" id="214473"/>
    <lineage>
        <taxon>Bacteria</taxon>
        <taxon>Bacillati</taxon>
        <taxon>Bacillota</taxon>
        <taxon>Bacilli</taxon>
        <taxon>Bacillales</taxon>
        <taxon>Staphylococcaceae</taxon>
        <taxon>Staphylococcus</taxon>
    </lineage>
</organism>
<dbReference type="Gene3D" id="2.130.10.10">
    <property type="entry name" value="YVTN repeat-like/Quinoprotein amine dehydrogenase"/>
    <property type="match status" value="1"/>
</dbReference>
<evidence type="ECO:0008006" key="3">
    <source>
        <dbReference type="Google" id="ProtNLM"/>
    </source>
</evidence>
<dbReference type="SUPFAM" id="SSF110296">
    <property type="entry name" value="Oligoxyloglucan reducing end-specific cellobiohydrolase"/>
    <property type="match status" value="1"/>
</dbReference>
<protein>
    <recommendedName>
        <fullName evidence="3">Glycosyl hydrolase</fullName>
    </recommendedName>
</protein>
<dbReference type="EMBL" id="PZHR01000002">
    <property type="protein sequence ID" value="PTK60828.1"/>
    <property type="molecule type" value="Genomic_DNA"/>
</dbReference>
<dbReference type="Proteomes" id="UP000240400">
    <property type="component" value="Unassembled WGS sequence"/>
</dbReference>
<comment type="caution">
    <text evidence="1">The sequence shown here is derived from an EMBL/GenBank/DDBJ whole genome shotgun (WGS) entry which is preliminary data.</text>
</comment>
<proteinExistence type="predicted"/>
<dbReference type="InterPro" id="IPR052025">
    <property type="entry name" value="Xyloglucanase_GH74"/>
</dbReference>
<dbReference type="InterPro" id="IPR002860">
    <property type="entry name" value="BNR_rpt"/>
</dbReference>
<dbReference type="OrthoDB" id="9757947at2"/>
<name>A0A2T4SDZ1_9STAP</name>
<dbReference type="PANTHER" id="PTHR43739">
    <property type="entry name" value="XYLOGLUCANASE (EUROFUNG)"/>
    <property type="match status" value="1"/>
</dbReference>
<evidence type="ECO:0000313" key="2">
    <source>
        <dbReference type="Proteomes" id="UP000240400"/>
    </source>
</evidence>
<evidence type="ECO:0000313" key="1">
    <source>
        <dbReference type="EMBL" id="PTK60828.1"/>
    </source>
</evidence>
<dbReference type="RefSeq" id="WP_107643863.1">
    <property type="nucleotide sequence ID" value="NZ_PZHR01000002.1"/>
</dbReference>